<dbReference type="SUPFAM" id="SSF48452">
    <property type="entry name" value="TPR-like"/>
    <property type="match status" value="1"/>
</dbReference>
<keyword evidence="1" id="KW-0802">TPR repeat</keyword>
<keyword evidence="3" id="KW-1185">Reference proteome</keyword>
<name>A0ABX6SHY0_9PSED</name>
<evidence type="ECO:0000256" key="1">
    <source>
        <dbReference type="PROSITE-ProRule" id="PRU00339"/>
    </source>
</evidence>
<dbReference type="Pfam" id="PF13181">
    <property type="entry name" value="TPR_8"/>
    <property type="match status" value="1"/>
</dbReference>
<protein>
    <submittedName>
        <fullName evidence="2">Tetratricopeptide repeat protein</fullName>
    </submittedName>
</protein>
<dbReference type="PROSITE" id="PS50005">
    <property type="entry name" value="TPR"/>
    <property type="match status" value="1"/>
</dbReference>
<dbReference type="InterPro" id="IPR019734">
    <property type="entry name" value="TPR_rpt"/>
</dbReference>
<dbReference type="EMBL" id="CP060009">
    <property type="protein sequence ID" value="QNH01404.1"/>
    <property type="molecule type" value="Genomic_DNA"/>
</dbReference>
<dbReference type="InterPro" id="IPR011990">
    <property type="entry name" value="TPR-like_helical_dom_sf"/>
</dbReference>
<organism evidence="2 3">
    <name type="scientific">Pseudomonas sediminis</name>
    <dbReference type="NCBI Taxonomy" id="1691904"/>
    <lineage>
        <taxon>Bacteria</taxon>
        <taxon>Pseudomonadati</taxon>
        <taxon>Pseudomonadota</taxon>
        <taxon>Gammaproteobacteria</taxon>
        <taxon>Pseudomonadales</taxon>
        <taxon>Pseudomonadaceae</taxon>
        <taxon>Pseudomonas</taxon>
    </lineage>
</organism>
<gene>
    <name evidence="2" type="ORF">HNQ25_01360</name>
</gene>
<dbReference type="RefSeq" id="WP_179543444.1">
    <property type="nucleotide sequence ID" value="NZ_CP060009.1"/>
</dbReference>
<reference evidence="2 3" key="1">
    <citation type="journal article" date="2020" name="Microbiol. Resour. Announc.">
        <title>Complete genome sequences of four natural Pseudomonas isolates that catabolize a wide range of aromatic compounds relevant to lignin valorization.</title>
        <authorList>
            <person name="Hatmaker E.A."/>
            <person name="Presley G."/>
            <person name="Cannon O."/>
            <person name="Guss A.M."/>
            <person name="Elkins J.G."/>
        </authorList>
    </citation>
    <scope>NUCLEOTIDE SEQUENCE [LARGE SCALE GENOMIC DNA]</scope>
    <source>
        <strain evidence="2 3">B10D7D</strain>
    </source>
</reference>
<sequence>MRDLEVEQPDLAEKIINVIESGNVMADEGAHEKALAAYNQAWNLLPDPKIEWTMISSWLVGCFYESFFQLEDFKSALHWASIELDIRESNIDVGPWMNLGKVYYELNDHDAAFNYFKKAFDFGKARVFKEEPKKYYEFFKSKNI</sequence>
<evidence type="ECO:0000313" key="3">
    <source>
        <dbReference type="Proteomes" id="UP000515254"/>
    </source>
</evidence>
<dbReference type="Gene3D" id="1.25.40.10">
    <property type="entry name" value="Tetratricopeptide repeat domain"/>
    <property type="match status" value="1"/>
</dbReference>
<feature type="repeat" description="TPR" evidence="1">
    <location>
        <begin position="93"/>
        <end position="126"/>
    </location>
</feature>
<proteinExistence type="predicted"/>
<accession>A0ABX6SHY0</accession>
<dbReference type="Proteomes" id="UP000515254">
    <property type="component" value="Chromosome"/>
</dbReference>
<evidence type="ECO:0000313" key="2">
    <source>
        <dbReference type="EMBL" id="QNH01404.1"/>
    </source>
</evidence>